<dbReference type="PANTHER" id="PTHR43792:SF8">
    <property type="entry name" value="[RIBOSOMAL PROTEIN US5]-ALANINE N-ACETYLTRANSFERASE"/>
    <property type="match status" value="1"/>
</dbReference>
<keyword evidence="1" id="KW-0808">Transferase</keyword>
<dbReference type="Pfam" id="PF13302">
    <property type="entry name" value="Acetyltransf_3"/>
    <property type="match status" value="1"/>
</dbReference>
<dbReference type="InterPro" id="IPR051531">
    <property type="entry name" value="N-acetyltransferase"/>
</dbReference>
<dbReference type="InterPro" id="IPR016181">
    <property type="entry name" value="Acyl_CoA_acyltransferase"/>
</dbReference>
<comment type="similarity">
    <text evidence="3">Belongs to the acetyltransferase family. RimJ subfamily.</text>
</comment>
<dbReference type="EMBL" id="BOSL01000015">
    <property type="protein sequence ID" value="GIP55101.1"/>
    <property type="molecule type" value="Genomic_DNA"/>
</dbReference>
<evidence type="ECO:0000259" key="4">
    <source>
        <dbReference type="PROSITE" id="PS51186"/>
    </source>
</evidence>
<keyword evidence="5" id="KW-0687">Ribonucleoprotein</keyword>
<name>A0ABQ4MGI9_9BACL</name>
<protein>
    <submittedName>
        <fullName evidence="5">30S ribosomal protein S5 alanine N-acetyltransferase</fullName>
    </submittedName>
</protein>
<evidence type="ECO:0000256" key="2">
    <source>
        <dbReference type="ARBA" id="ARBA00023315"/>
    </source>
</evidence>
<evidence type="ECO:0000256" key="3">
    <source>
        <dbReference type="ARBA" id="ARBA00038502"/>
    </source>
</evidence>
<reference evidence="5 6" key="1">
    <citation type="submission" date="2021-03" db="EMBL/GenBank/DDBJ databases">
        <title>Antimicrobial resistance genes in bacteria isolated from Japanese honey, and their potential for conferring macrolide and lincosamide resistance in the American foulbrood pathogen Paenibacillus larvae.</title>
        <authorList>
            <person name="Okamoto M."/>
            <person name="Kumagai M."/>
            <person name="Kanamori H."/>
            <person name="Takamatsu D."/>
        </authorList>
    </citation>
    <scope>NUCLEOTIDE SEQUENCE [LARGE SCALE GENOMIC DNA]</scope>
    <source>
        <strain evidence="5 6">J42TS3</strain>
    </source>
</reference>
<dbReference type="Proteomes" id="UP000679992">
    <property type="component" value="Unassembled WGS sequence"/>
</dbReference>
<accession>A0ABQ4MGI9</accession>
<evidence type="ECO:0000313" key="5">
    <source>
        <dbReference type="EMBL" id="GIP55101.1"/>
    </source>
</evidence>
<dbReference type="SUPFAM" id="SSF55729">
    <property type="entry name" value="Acyl-CoA N-acyltransferases (Nat)"/>
    <property type="match status" value="1"/>
</dbReference>
<dbReference type="GO" id="GO:0005840">
    <property type="term" value="C:ribosome"/>
    <property type="evidence" value="ECO:0007669"/>
    <property type="project" value="UniProtKB-KW"/>
</dbReference>
<keyword evidence="2" id="KW-0012">Acyltransferase</keyword>
<evidence type="ECO:0000313" key="6">
    <source>
        <dbReference type="Proteomes" id="UP000679992"/>
    </source>
</evidence>
<sequence length="184" mass="21604">MKPILHSERLVLKVLDESNAADVLEFVLRNKEFLEPWEPKRSEEYYTLDYQADLLAKEYSQFRKRELYKLWMFRKEEPDQVIGSLTLSNIVYGVFQSCHLGYRIDQSAQGRGFMTEAVAAVADYAFYELGLHRIEANIMPRNKASLKVAEKVGFYHEGVALNFLRINGVWEDHIHMVLRNERIE</sequence>
<feature type="domain" description="N-acetyltransferase" evidence="4">
    <location>
        <begin position="32"/>
        <end position="181"/>
    </location>
</feature>
<comment type="caution">
    <text evidence="5">The sequence shown here is derived from an EMBL/GenBank/DDBJ whole genome shotgun (WGS) entry which is preliminary data.</text>
</comment>
<dbReference type="PROSITE" id="PS51186">
    <property type="entry name" value="GNAT"/>
    <property type="match status" value="1"/>
</dbReference>
<dbReference type="InterPro" id="IPR000182">
    <property type="entry name" value="GNAT_dom"/>
</dbReference>
<gene>
    <name evidence="5" type="ORF">J42TS3_41360</name>
</gene>
<keyword evidence="6" id="KW-1185">Reference proteome</keyword>
<dbReference type="RefSeq" id="WP_213656173.1">
    <property type="nucleotide sequence ID" value="NZ_BOSL01000015.1"/>
</dbReference>
<dbReference type="PANTHER" id="PTHR43792">
    <property type="entry name" value="GNAT FAMILY, PUTATIVE (AFU_ORTHOLOGUE AFUA_3G00765)-RELATED-RELATED"/>
    <property type="match status" value="1"/>
</dbReference>
<organism evidence="5 6">
    <name type="scientific">Paenibacillus vini</name>
    <dbReference type="NCBI Taxonomy" id="1476024"/>
    <lineage>
        <taxon>Bacteria</taxon>
        <taxon>Bacillati</taxon>
        <taxon>Bacillota</taxon>
        <taxon>Bacilli</taxon>
        <taxon>Bacillales</taxon>
        <taxon>Paenibacillaceae</taxon>
        <taxon>Paenibacillus</taxon>
    </lineage>
</organism>
<dbReference type="Gene3D" id="3.40.630.30">
    <property type="match status" value="1"/>
</dbReference>
<evidence type="ECO:0000256" key="1">
    <source>
        <dbReference type="ARBA" id="ARBA00022679"/>
    </source>
</evidence>
<proteinExistence type="inferred from homology"/>
<keyword evidence="5" id="KW-0689">Ribosomal protein</keyword>